<evidence type="ECO:0000256" key="1">
    <source>
        <dbReference type="ARBA" id="ARBA00006484"/>
    </source>
</evidence>
<dbReference type="SUPFAM" id="SSF51735">
    <property type="entry name" value="NAD(P)-binding Rossmann-fold domains"/>
    <property type="match status" value="1"/>
</dbReference>
<dbReference type="Pfam" id="PF13561">
    <property type="entry name" value="adh_short_C2"/>
    <property type="match status" value="1"/>
</dbReference>
<keyword evidence="4" id="KW-1185">Reference proteome</keyword>
<comment type="caution">
    <text evidence="3">The sequence shown here is derived from an EMBL/GenBank/DDBJ whole genome shotgun (WGS) entry which is preliminary data.</text>
</comment>
<accession>A0ABU8C2P4</accession>
<reference evidence="3 4" key="1">
    <citation type="journal article" date="2023" name="Ecotoxicol. Environ. Saf.">
        <title>Mercury remediation potential of mercury-resistant strain Rheinheimera metallidurans sp. nov. isolated from a municipal waste dumping site.</title>
        <authorList>
            <person name="Yadav V."/>
            <person name="Manjhi A."/>
            <person name="Vadakedath N."/>
        </authorList>
    </citation>
    <scope>NUCLEOTIDE SEQUENCE [LARGE SCALE GENOMIC DNA]</scope>
    <source>
        <strain evidence="3 4">E-49</strain>
    </source>
</reference>
<keyword evidence="2" id="KW-0560">Oxidoreductase</keyword>
<name>A0ABU8C2P4_9GAMM</name>
<dbReference type="EMBL" id="JALAAR010000001">
    <property type="protein sequence ID" value="MEH8015923.1"/>
    <property type="molecule type" value="Genomic_DNA"/>
</dbReference>
<dbReference type="InterPro" id="IPR036291">
    <property type="entry name" value="NAD(P)-bd_dom_sf"/>
</dbReference>
<evidence type="ECO:0000256" key="2">
    <source>
        <dbReference type="ARBA" id="ARBA00023002"/>
    </source>
</evidence>
<dbReference type="PRINTS" id="PR00081">
    <property type="entry name" value="GDHRDH"/>
</dbReference>
<dbReference type="InterPro" id="IPR002347">
    <property type="entry name" value="SDR_fam"/>
</dbReference>
<evidence type="ECO:0000313" key="3">
    <source>
        <dbReference type="EMBL" id="MEH8015923.1"/>
    </source>
</evidence>
<comment type="similarity">
    <text evidence="1">Belongs to the short-chain dehydrogenases/reductases (SDR) family.</text>
</comment>
<dbReference type="Proteomes" id="UP001375382">
    <property type="component" value="Unassembled WGS sequence"/>
</dbReference>
<evidence type="ECO:0000313" key="4">
    <source>
        <dbReference type="Proteomes" id="UP001375382"/>
    </source>
</evidence>
<protein>
    <submittedName>
        <fullName evidence="3">Oxidoreductase</fullName>
    </submittedName>
</protein>
<dbReference type="Gene3D" id="3.40.50.720">
    <property type="entry name" value="NAD(P)-binding Rossmann-like Domain"/>
    <property type="match status" value="1"/>
</dbReference>
<proteinExistence type="inferred from homology"/>
<dbReference type="PANTHER" id="PTHR42760">
    <property type="entry name" value="SHORT-CHAIN DEHYDROGENASES/REDUCTASES FAMILY MEMBER"/>
    <property type="match status" value="1"/>
</dbReference>
<sequence>MLNNKTVLIAGAGGLIGRSVVKTCLAQGAAVIASDLDTANLQKRLQDDGVVTDIPKLTLATLNIQDADAIQALLLKYQPDGAVNCSYPRNKSYGKHFFDVSLQSFNDNLSLNLGSAFLFMQQCAAYFRQQPREFSLVNLASVYGVVAPRFDVYANTSMTMPVEYAAIKSALIHLSKYAAAYVADSRFRVNLVSPGGILDSQPEPFLQKYQAKTLGKGMLDAADVTGAIAFLLSDHARFTNGQNIVVDDGFTLCG</sequence>
<dbReference type="NCBIfam" id="NF006619">
    <property type="entry name" value="PRK09186.1"/>
    <property type="match status" value="1"/>
</dbReference>
<dbReference type="PANTHER" id="PTHR42760:SF133">
    <property type="entry name" value="3-OXOACYL-[ACYL-CARRIER-PROTEIN] REDUCTASE"/>
    <property type="match status" value="1"/>
</dbReference>
<dbReference type="RefSeq" id="WP_335734339.1">
    <property type="nucleotide sequence ID" value="NZ_JALAAR010000001.1"/>
</dbReference>
<organism evidence="3 4">
    <name type="scientific">Rheinheimera muenzenbergensis</name>
    <dbReference type="NCBI Taxonomy" id="1193628"/>
    <lineage>
        <taxon>Bacteria</taxon>
        <taxon>Pseudomonadati</taxon>
        <taxon>Pseudomonadota</taxon>
        <taxon>Gammaproteobacteria</taxon>
        <taxon>Chromatiales</taxon>
        <taxon>Chromatiaceae</taxon>
        <taxon>Rheinheimera</taxon>
    </lineage>
</organism>
<gene>
    <name evidence="3" type="ORF">MN202_01640</name>
</gene>